<evidence type="ECO:0000256" key="6">
    <source>
        <dbReference type="ARBA" id="ARBA00035023"/>
    </source>
</evidence>
<evidence type="ECO:0000256" key="1">
    <source>
        <dbReference type="ARBA" id="ARBA00001954"/>
    </source>
</evidence>
<evidence type="ECO:0000313" key="9">
    <source>
        <dbReference type="Proteomes" id="UP000184222"/>
    </source>
</evidence>
<evidence type="ECO:0000256" key="4">
    <source>
        <dbReference type="ARBA" id="ARBA00023004"/>
    </source>
</evidence>
<keyword evidence="8" id="KW-0032">Aminotransferase</keyword>
<dbReference type="AlphaFoldDB" id="A0A1L4BSV1"/>
<keyword evidence="4" id="KW-0408">Iron</keyword>
<evidence type="ECO:0000256" key="2">
    <source>
        <dbReference type="ARBA" id="ARBA00022964"/>
    </source>
</evidence>
<sequence length="264" mass="30384">MSVDILEKLWDQYMTDNPHAKDIYDLFVKKGENPENDHIALRTLDDDRIDIHKLAQAFISKGYKVCNDYDFEVKKLKAIHLEHSDESQPKVFISQLLTKEFSSELQQTLNKCIDSIPQDLINNPEKLLLSGASWKTNYEVYKKLLNESEYAAWFYAFGFRANHFTVFINQLKNFNEVVEVNDFLKQNGFKLNSSGGEIKGSQTDLLEQSSTMSGLAEVDFADGKKQIPSCYYEFAKRYKDSDGKLYQGFVAKSADKIFESTNTK</sequence>
<dbReference type="InterPro" id="IPR009770">
    <property type="entry name" value="HGLS"/>
</dbReference>
<gene>
    <name evidence="8" type="ORF">F7310_05830</name>
</gene>
<dbReference type="Proteomes" id="UP000184222">
    <property type="component" value="Chromosome"/>
</dbReference>
<dbReference type="EC" id="1.13.11.93" evidence="6"/>
<dbReference type="Pfam" id="PF07063">
    <property type="entry name" value="HGLS"/>
    <property type="match status" value="1"/>
</dbReference>
<evidence type="ECO:0000313" key="8">
    <source>
        <dbReference type="EMBL" id="API86904.1"/>
    </source>
</evidence>
<dbReference type="STRING" id="573570.F7310_05830"/>
<dbReference type="KEGG" id="frx:F7310_05830"/>
<dbReference type="CDD" id="cd16350">
    <property type="entry name" value="VOC_like"/>
    <property type="match status" value="1"/>
</dbReference>
<proteinExistence type="inferred from homology"/>
<keyword evidence="3" id="KW-0560">Oxidoreductase</keyword>
<dbReference type="GO" id="GO:0008483">
    <property type="term" value="F:transaminase activity"/>
    <property type="evidence" value="ECO:0007669"/>
    <property type="project" value="UniProtKB-KW"/>
</dbReference>
<dbReference type="PANTHER" id="PTHR31136">
    <property type="entry name" value="DUF1338 DOMAIN-CONTAINING PROTEIN"/>
    <property type="match status" value="1"/>
</dbReference>
<dbReference type="SMART" id="SM01150">
    <property type="entry name" value="DUF1338"/>
    <property type="match status" value="1"/>
</dbReference>
<protein>
    <recommendedName>
        <fullName evidence="6">2-oxoadipate dioxygenase/decarboxylase</fullName>
        <ecNumber evidence="6">1.13.11.93</ecNumber>
    </recommendedName>
    <alternativeName>
        <fullName evidence="7">2-hydroxyglutarate synthase</fullName>
    </alternativeName>
</protein>
<dbReference type="PANTHER" id="PTHR31136:SF5">
    <property type="entry name" value="2-OXOADIPATE DIOXYGENASE_DECARBOXYLASE, CHLOROPLASTIC"/>
    <property type="match status" value="1"/>
</dbReference>
<comment type="cofactor">
    <cofactor evidence="1">
        <name>Fe(2+)</name>
        <dbReference type="ChEBI" id="CHEBI:29033"/>
    </cofactor>
</comment>
<reference evidence="8 9" key="1">
    <citation type="journal article" date="2016" name="Appl. Environ. Microbiol.">
        <title>Whole genome relationships among Francisella bacteria of diverse origin define new species and provide specific regions for detection.</title>
        <authorList>
            <person name="Challacombe J.F."/>
            <person name="Petersen J.M."/>
            <person name="Gallegos-Graves V."/>
            <person name="Hodge D."/>
            <person name="Pillai S."/>
            <person name="Kuske C.R."/>
        </authorList>
    </citation>
    <scope>NUCLEOTIDE SEQUENCE [LARGE SCALE GENOMIC DNA]</scope>
    <source>
        <strain evidence="9">TX07-7310</strain>
    </source>
</reference>
<dbReference type="RefSeq" id="WP_072712462.1">
    <property type="nucleotide sequence ID" value="NZ_CP016796.1"/>
</dbReference>
<keyword evidence="2" id="KW-0223">Dioxygenase</keyword>
<evidence type="ECO:0000256" key="5">
    <source>
        <dbReference type="ARBA" id="ARBA00035013"/>
    </source>
</evidence>
<name>A0A1L4BSV1_9GAMM</name>
<evidence type="ECO:0000256" key="7">
    <source>
        <dbReference type="ARBA" id="ARBA00035045"/>
    </source>
</evidence>
<keyword evidence="8" id="KW-0808">Transferase</keyword>
<organism evidence="8 9">
    <name type="scientific">Francisella uliginis</name>
    <dbReference type="NCBI Taxonomy" id="573570"/>
    <lineage>
        <taxon>Bacteria</taxon>
        <taxon>Pseudomonadati</taxon>
        <taxon>Pseudomonadota</taxon>
        <taxon>Gammaproteobacteria</taxon>
        <taxon>Thiotrichales</taxon>
        <taxon>Francisellaceae</taxon>
        <taxon>Francisella</taxon>
    </lineage>
</organism>
<dbReference type="EMBL" id="CP016796">
    <property type="protein sequence ID" value="API86904.1"/>
    <property type="molecule type" value="Genomic_DNA"/>
</dbReference>
<dbReference type="Gene3D" id="3.10.180.50">
    <property type="match status" value="1"/>
</dbReference>
<evidence type="ECO:0000256" key="3">
    <source>
        <dbReference type="ARBA" id="ARBA00023002"/>
    </source>
</evidence>
<comment type="similarity">
    <text evidence="5">Belongs to the 2-oxoadipate dioxygenase/decarboxylase family.</text>
</comment>
<dbReference type="OrthoDB" id="506370at2"/>
<dbReference type="GO" id="GO:0051213">
    <property type="term" value="F:dioxygenase activity"/>
    <property type="evidence" value="ECO:0007669"/>
    <property type="project" value="UniProtKB-KW"/>
</dbReference>
<keyword evidence="9" id="KW-1185">Reference proteome</keyword>
<accession>A0A1L4BSV1</accession>